<feature type="coiled-coil region" evidence="14">
    <location>
        <begin position="627"/>
        <end position="661"/>
    </location>
</feature>
<dbReference type="FunFam" id="3.40.50.300:FF:001446">
    <property type="entry name" value="DsDNA exonuclease SbcC"/>
    <property type="match status" value="1"/>
</dbReference>
<protein>
    <recommendedName>
        <fullName evidence="3">Nuclease SbcCD subunit C</fullName>
    </recommendedName>
</protein>
<dbReference type="Pfam" id="PF13476">
    <property type="entry name" value="AAA_23"/>
    <property type="match status" value="1"/>
</dbReference>
<dbReference type="InterPro" id="IPR038729">
    <property type="entry name" value="Rad50/SbcC_AAA"/>
</dbReference>
<keyword evidence="9 17" id="KW-0269">Exonuclease</keyword>
<evidence type="ECO:0000256" key="9">
    <source>
        <dbReference type="ARBA" id="ARBA00022839"/>
    </source>
</evidence>
<evidence type="ECO:0000256" key="3">
    <source>
        <dbReference type="ARBA" id="ARBA00013368"/>
    </source>
</evidence>
<keyword evidence="8" id="KW-0378">Hydrolase</keyword>
<evidence type="ECO:0000256" key="11">
    <source>
        <dbReference type="ARBA" id="ARBA00023054"/>
    </source>
</evidence>
<dbReference type="GO" id="GO:0005524">
    <property type="term" value="F:ATP binding"/>
    <property type="evidence" value="ECO:0007669"/>
    <property type="project" value="UniProtKB-KW"/>
</dbReference>
<reference evidence="18" key="1">
    <citation type="submission" date="2016-10" db="EMBL/GenBank/DDBJ databases">
        <authorList>
            <person name="Varghese N."/>
            <person name="Submissions S."/>
        </authorList>
    </citation>
    <scope>NUCLEOTIDE SEQUENCE [LARGE SCALE GENOMIC DNA]</scope>
    <source>
        <strain evidence="18">JCM 18195</strain>
    </source>
</reference>
<feature type="compositionally biased region" description="Polar residues" evidence="15">
    <location>
        <begin position="979"/>
        <end position="989"/>
    </location>
</feature>
<keyword evidence="6" id="KW-0547">Nucleotide-binding</keyword>
<evidence type="ECO:0000256" key="14">
    <source>
        <dbReference type="SAM" id="Coils"/>
    </source>
</evidence>
<evidence type="ECO:0000256" key="2">
    <source>
        <dbReference type="ARBA" id="ARBA00011322"/>
    </source>
</evidence>
<name>A0A1I5PWG5_9GAMM</name>
<dbReference type="Gene3D" id="1.10.287.1490">
    <property type="match status" value="1"/>
</dbReference>
<comment type="subunit">
    <text evidence="2">Heterodimer of SbcC and SbcD.</text>
</comment>
<evidence type="ECO:0000256" key="6">
    <source>
        <dbReference type="ARBA" id="ARBA00022741"/>
    </source>
</evidence>
<sequence length="1212" mass="135007">MKILAIRLKNLASLAGEQHVDFTAEPLQSAGLFAITGPTGAGKSTLLDALCLALFGETPRLQHAKAQLKVPDGSADNEALGSDDGRNLLRRGTAGGYAEVDFVGIDGKRYRARWEVRRARDKASGKLQNSQQSLRDLDGDQLLTSNKSEFREQMELRLGLSLQQFTRAVLLAQSEFSAFLRANDNDRGELLEKLTDTGLYSRIGKAAFLAAKRAREALEQLERDAGGIRPLAADERQLLEQQYAEAQAQLKSAQQQLHSLQQQRQWLTELARLQADQQAAQNQLDAARTEHDGLAGERQTLALLEQLAPERHRFARQGELGPLLAERSASLQGHGEQQQVLQQRLGELDAAASLAKTQLEAAEQARQQAEAPLRQAFGEEQRLAELQQELSKAQQAEQRARDAFSAGETALKQLQERQARLVSEQNQLAERLQRSAALHALCSAWDGHRPRLQQVVQLANQLAKGHEELPTLEAAATQADEQLHQARQQLDALQRQLSGSAPAEQLASLQQQLDAWRPQLRTLDDTQRLWQRREELATALAKAQTSAADLYARRAQCVANGKATSTELQGAEQALKVTLDLLERQRLARSASVEQLRAHLRDGEPCPVCGSAEHPYHQPDALLQALASQDEAEAERAQRQVDQLKERQAELRAEYRTLERQQGEAGQEQERLVGELGTLDRALAAHAELQALPDEQRGDWLAGQLASLRQSIEQAEQRQGELLKLQRQSEQLQRQQLEAEQLSQTTKRNLEHQRQQLRADQQRLDTELQTFATLLPGDWLARWQTAPAVTFMELDRQVAERLQQLDAQRELDEEYRQRQTTLDKEHNEQTHRQKELQACSARQGELDALRHATQASLRQCLGEQPSAAAWQQALEQAQSRARTAATTAQQALQDAHKRQVQLAAEGQNLRQRLQELQEERAGLDRELTAWRAGHPQLDDATLAALLARPAGDLVALRAQLKAAEDAVAQSRVRLEERSQQLAAHQSKQTEAPEPAALEQALAEQQQRGEQTEQHCAELLAARKEDDRRRQQSNELLTRIAAAQAEHQRWGRIEALIGSATGDKFRKIAQGYNLDLLVQHANLQLRQLARRYRLQRGGSALGLLVLDTEMGDELRSVHSLSGGETFLVSLALALGLASMASSKLRIESLFIDEGFGSLDPESLQLAMDALDNLQAQGRKVAVISHVQEMHERIPVQIRVQRQGNGASALSIVG</sequence>
<dbReference type="PANTHER" id="PTHR32114">
    <property type="entry name" value="ABC TRANSPORTER ABCH.3"/>
    <property type="match status" value="1"/>
</dbReference>
<feature type="compositionally biased region" description="Low complexity" evidence="15">
    <location>
        <begin position="991"/>
        <end position="1005"/>
    </location>
</feature>
<dbReference type="Proteomes" id="UP000243084">
    <property type="component" value="Unassembled WGS sequence"/>
</dbReference>
<keyword evidence="11 14" id="KW-0175">Coiled coil</keyword>
<dbReference type="GO" id="GO:0016887">
    <property type="term" value="F:ATP hydrolysis activity"/>
    <property type="evidence" value="ECO:0007669"/>
    <property type="project" value="InterPro"/>
</dbReference>
<keyword evidence="5" id="KW-0540">Nuclease</keyword>
<keyword evidence="10" id="KW-0067">ATP-binding</keyword>
<dbReference type="AlphaFoldDB" id="A0A1I5PWG5"/>
<evidence type="ECO:0000256" key="1">
    <source>
        <dbReference type="ARBA" id="ARBA00006930"/>
    </source>
</evidence>
<evidence type="ECO:0000256" key="15">
    <source>
        <dbReference type="SAM" id="MobiDB-lite"/>
    </source>
</evidence>
<comment type="function">
    <text evidence="13">SbcCD cleaves DNA hairpin structures. These structures can inhibit DNA replication and are intermediates in certain DNA recombination reactions. The complex acts as a 3'-&gt;5' double strand exonuclease that can open hairpins. It also has a 5' single-strand endonuclease activity.</text>
</comment>
<evidence type="ECO:0000256" key="8">
    <source>
        <dbReference type="ARBA" id="ARBA00022801"/>
    </source>
</evidence>
<evidence type="ECO:0000259" key="16">
    <source>
        <dbReference type="Pfam" id="PF13476"/>
    </source>
</evidence>
<dbReference type="Pfam" id="PF13558">
    <property type="entry name" value="SbcC_Walker_B"/>
    <property type="match status" value="1"/>
</dbReference>
<gene>
    <name evidence="17" type="ORF">SAMN05216229_10270</name>
</gene>
<keyword evidence="12" id="KW-0233">DNA recombination</keyword>
<feature type="domain" description="Rad50/SbcC-type AAA" evidence="16">
    <location>
        <begin position="6"/>
        <end position="282"/>
    </location>
</feature>
<feature type="region of interest" description="Disordered" evidence="15">
    <location>
        <begin position="813"/>
        <end position="836"/>
    </location>
</feature>
<keyword evidence="18" id="KW-1185">Reference proteome</keyword>
<keyword evidence="7" id="KW-0255">Endonuclease</keyword>
<dbReference type="Gene3D" id="3.40.50.300">
    <property type="entry name" value="P-loop containing nucleotide triphosphate hydrolases"/>
    <property type="match status" value="2"/>
</dbReference>
<feature type="compositionally biased region" description="Basic and acidic residues" evidence="15">
    <location>
        <begin position="813"/>
        <end position="835"/>
    </location>
</feature>
<organism evidence="17 18">
    <name type="scientific">Geopseudomonas sagittaria</name>
    <dbReference type="NCBI Taxonomy" id="1135990"/>
    <lineage>
        <taxon>Bacteria</taxon>
        <taxon>Pseudomonadati</taxon>
        <taxon>Pseudomonadota</taxon>
        <taxon>Gammaproteobacteria</taxon>
        <taxon>Pseudomonadales</taxon>
        <taxon>Pseudomonadaceae</taxon>
        <taxon>Geopseudomonas</taxon>
    </lineage>
</organism>
<dbReference type="EMBL" id="FOXM01000002">
    <property type="protein sequence ID" value="SFP38314.1"/>
    <property type="molecule type" value="Genomic_DNA"/>
</dbReference>
<evidence type="ECO:0000256" key="10">
    <source>
        <dbReference type="ARBA" id="ARBA00022840"/>
    </source>
</evidence>
<feature type="coiled-coil region" evidence="14">
    <location>
        <begin position="469"/>
        <end position="496"/>
    </location>
</feature>
<evidence type="ECO:0000313" key="18">
    <source>
        <dbReference type="Proteomes" id="UP000243084"/>
    </source>
</evidence>
<dbReference type="OrthoDB" id="9795626at2"/>
<dbReference type="InterPro" id="IPR027417">
    <property type="entry name" value="P-loop_NTPase"/>
</dbReference>
<dbReference type="GO" id="GO:0006260">
    <property type="term" value="P:DNA replication"/>
    <property type="evidence" value="ECO:0007669"/>
    <property type="project" value="UniProtKB-KW"/>
</dbReference>
<dbReference type="PANTHER" id="PTHR32114:SF2">
    <property type="entry name" value="ABC TRANSPORTER ABCH.3"/>
    <property type="match status" value="1"/>
</dbReference>
<evidence type="ECO:0000256" key="7">
    <source>
        <dbReference type="ARBA" id="ARBA00022759"/>
    </source>
</evidence>
<dbReference type="GO" id="GO:0006310">
    <property type="term" value="P:DNA recombination"/>
    <property type="evidence" value="ECO:0007669"/>
    <property type="project" value="UniProtKB-KW"/>
</dbReference>
<evidence type="ECO:0000256" key="12">
    <source>
        <dbReference type="ARBA" id="ARBA00023172"/>
    </source>
</evidence>
<dbReference type="RefSeq" id="WP_092428036.1">
    <property type="nucleotide sequence ID" value="NZ_FOXM01000002.1"/>
</dbReference>
<dbReference type="GO" id="GO:0004527">
    <property type="term" value="F:exonuclease activity"/>
    <property type="evidence" value="ECO:0007669"/>
    <property type="project" value="UniProtKB-KW"/>
</dbReference>
<evidence type="ECO:0000256" key="4">
    <source>
        <dbReference type="ARBA" id="ARBA00022705"/>
    </source>
</evidence>
<evidence type="ECO:0000256" key="5">
    <source>
        <dbReference type="ARBA" id="ARBA00022722"/>
    </source>
</evidence>
<feature type="region of interest" description="Disordered" evidence="15">
    <location>
        <begin position="978"/>
        <end position="1012"/>
    </location>
</feature>
<evidence type="ECO:0000256" key="13">
    <source>
        <dbReference type="ARBA" id="ARBA00055999"/>
    </source>
</evidence>
<accession>A0A1I5PWG5</accession>
<dbReference type="SUPFAM" id="SSF52540">
    <property type="entry name" value="P-loop containing nucleoside triphosphate hydrolases"/>
    <property type="match status" value="1"/>
</dbReference>
<dbReference type="GO" id="GO:0006302">
    <property type="term" value="P:double-strand break repair"/>
    <property type="evidence" value="ECO:0007669"/>
    <property type="project" value="InterPro"/>
</dbReference>
<feature type="region of interest" description="Disordered" evidence="15">
    <location>
        <begin position="738"/>
        <end position="758"/>
    </location>
</feature>
<keyword evidence="4" id="KW-0235">DNA replication</keyword>
<feature type="coiled-coil region" evidence="14">
    <location>
        <begin position="345"/>
        <end position="431"/>
    </location>
</feature>
<comment type="similarity">
    <text evidence="1">Belongs to the SMC family. SbcC subfamily.</text>
</comment>
<feature type="region of interest" description="Disordered" evidence="15">
    <location>
        <begin position="68"/>
        <end position="87"/>
    </location>
</feature>
<proteinExistence type="inferred from homology"/>
<evidence type="ECO:0000313" key="17">
    <source>
        <dbReference type="EMBL" id="SFP38314.1"/>
    </source>
</evidence>
<dbReference type="GO" id="GO:0004519">
    <property type="term" value="F:endonuclease activity"/>
    <property type="evidence" value="ECO:0007669"/>
    <property type="project" value="UniProtKB-KW"/>
</dbReference>
<feature type="coiled-coil region" evidence="14">
    <location>
        <begin position="236"/>
        <end position="290"/>
    </location>
</feature>